<dbReference type="AlphaFoldDB" id="A0A699ZDM2"/>
<name>A0A699ZDM2_HAELA</name>
<protein>
    <submittedName>
        <fullName evidence="1">Uncharacterized protein</fullName>
    </submittedName>
</protein>
<comment type="caution">
    <text evidence="1">The sequence shown here is derived from an EMBL/GenBank/DDBJ whole genome shotgun (WGS) entry which is preliminary data.</text>
</comment>
<evidence type="ECO:0000313" key="2">
    <source>
        <dbReference type="Proteomes" id="UP000485058"/>
    </source>
</evidence>
<reference evidence="1 2" key="1">
    <citation type="submission" date="2020-02" db="EMBL/GenBank/DDBJ databases">
        <title>Draft genome sequence of Haematococcus lacustris strain NIES-144.</title>
        <authorList>
            <person name="Morimoto D."/>
            <person name="Nakagawa S."/>
            <person name="Yoshida T."/>
            <person name="Sawayama S."/>
        </authorList>
    </citation>
    <scope>NUCLEOTIDE SEQUENCE [LARGE SCALE GENOMIC DNA]</scope>
    <source>
        <strain evidence="1 2">NIES-144</strain>
    </source>
</reference>
<proteinExistence type="predicted"/>
<accession>A0A699ZDM2</accession>
<dbReference type="EMBL" id="BLLF01001598">
    <property type="protein sequence ID" value="GFH20221.1"/>
    <property type="molecule type" value="Genomic_DNA"/>
</dbReference>
<gene>
    <name evidence="1" type="ORF">HaLaN_17309</name>
</gene>
<dbReference type="Proteomes" id="UP000485058">
    <property type="component" value="Unassembled WGS sequence"/>
</dbReference>
<organism evidence="1 2">
    <name type="scientific">Haematococcus lacustris</name>
    <name type="common">Green alga</name>
    <name type="synonym">Haematococcus pluvialis</name>
    <dbReference type="NCBI Taxonomy" id="44745"/>
    <lineage>
        <taxon>Eukaryota</taxon>
        <taxon>Viridiplantae</taxon>
        <taxon>Chlorophyta</taxon>
        <taxon>core chlorophytes</taxon>
        <taxon>Chlorophyceae</taxon>
        <taxon>CS clade</taxon>
        <taxon>Chlamydomonadales</taxon>
        <taxon>Haematococcaceae</taxon>
        <taxon>Haematococcus</taxon>
    </lineage>
</organism>
<sequence>MGMLSGLQLDRSTAGGVSVRIVLKQRSACGRAADFFVARRVALYDATHNDPGWPRLKATA</sequence>
<evidence type="ECO:0000313" key="1">
    <source>
        <dbReference type="EMBL" id="GFH20221.1"/>
    </source>
</evidence>
<keyword evidence="2" id="KW-1185">Reference proteome</keyword>